<name>A0ABV9DCA2_9MICO</name>
<evidence type="ECO:0000256" key="3">
    <source>
        <dbReference type="ARBA" id="ARBA00048132"/>
    </source>
</evidence>
<keyword evidence="2" id="KW-0560">Oxidoreductase</keyword>
<keyword evidence="1" id="KW-0285">Flavoprotein</keyword>
<accession>A0ABV9DCA2</accession>
<evidence type="ECO:0000256" key="2">
    <source>
        <dbReference type="ARBA" id="ARBA00023002"/>
    </source>
</evidence>
<dbReference type="InterPro" id="IPR050097">
    <property type="entry name" value="Ferredoxin-NADP_redctase_2"/>
</dbReference>
<feature type="region of interest" description="Disordered" evidence="4">
    <location>
        <begin position="1"/>
        <end position="28"/>
    </location>
</feature>
<dbReference type="PANTHER" id="PTHR48105">
    <property type="entry name" value="THIOREDOXIN REDUCTASE 1-RELATED-RELATED"/>
    <property type="match status" value="1"/>
</dbReference>
<comment type="catalytic activity">
    <reaction evidence="3">
        <text>[thioredoxin]-dithiol + NADP(+) = [thioredoxin]-disulfide + NADPH + H(+)</text>
        <dbReference type="Rhea" id="RHEA:20345"/>
        <dbReference type="Rhea" id="RHEA-COMP:10698"/>
        <dbReference type="Rhea" id="RHEA-COMP:10700"/>
        <dbReference type="ChEBI" id="CHEBI:15378"/>
        <dbReference type="ChEBI" id="CHEBI:29950"/>
        <dbReference type="ChEBI" id="CHEBI:50058"/>
        <dbReference type="ChEBI" id="CHEBI:57783"/>
        <dbReference type="ChEBI" id="CHEBI:58349"/>
        <dbReference type="EC" id="1.8.1.9"/>
    </reaction>
</comment>
<dbReference type="InterPro" id="IPR036188">
    <property type="entry name" value="FAD/NAD-bd_sf"/>
</dbReference>
<dbReference type="RefSeq" id="WP_122825082.1">
    <property type="nucleotide sequence ID" value="NZ_CP033325.1"/>
</dbReference>
<proteinExistence type="predicted"/>
<sequence length="354" mass="36477">MSPAPSPDPRAESPSSASSGAPSGRPAPAPTAVDVVVVGGGAAGLAAALVLGRARRRVVVVDAGRTRNACSPSVHGYLTQDGTTPAELVAAGRREVRGYGVEIVEDEVREIARADGGPGPEPAPLVVTTVGGHAFRARRVVLATGIVDELPVIPGLAERWGLDVLHCPYCHGYEVRDRALGVIARDPEGAFHQAVLLRQLSDDVALFLDEVDEAEIGEHESELLRARDVSVVAGKVVELRLDDDGVSAVVLADGRAVPRSAVFVAPRFTVNDAMIGGLGVERVETGMGTALAVDDQGRTDVPGLWAAGNVTDLSAQVLGAADSGARAGIGINGELCLEDAERAWAHAHALAPTA</sequence>
<dbReference type="SUPFAM" id="SSF51905">
    <property type="entry name" value="FAD/NAD(P)-binding domain"/>
    <property type="match status" value="1"/>
</dbReference>
<evidence type="ECO:0000259" key="5">
    <source>
        <dbReference type="Pfam" id="PF07992"/>
    </source>
</evidence>
<protein>
    <submittedName>
        <fullName evidence="6">NAD(P)/FAD-dependent oxidoreductase</fullName>
    </submittedName>
</protein>
<dbReference type="PRINTS" id="PR00469">
    <property type="entry name" value="PNDRDTASEII"/>
</dbReference>
<comment type="caution">
    <text evidence="6">The sequence shown here is derived from an EMBL/GenBank/DDBJ whole genome shotgun (WGS) entry which is preliminary data.</text>
</comment>
<dbReference type="PRINTS" id="PR00368">
    <property type="entry name" value="FADPNR"/>
</dbReference>
<feature type="domain" description="FAD/NAD(P)-binding" evidence="5">
    <location>
        <begin position="34"/>
        <end position="323"/>
    </location>
</feature>
<dbReference type="EMBL" id="JBHSGF010000010">
    <property type="protein sequence ID" value="MFC4556271.1"/>
    <property type="molecule type" value="Genomic_DNA"/>
</dbReference>
<evidence type="ECO:0000313" key="6">
    <source>
        <dbReference type="EMBL" id="MFC4556271.1"/>
    </source>
</evidence>
<dbReference type="Gene3D" id="3.50.50.60">
    <property type="entry name" value="FAD/NAD(P)-binding domain"/>
    <property type="match status" value="2"/>
</dbReference>
<dbReference type="InterPro" id="IPR023753">
    <property type="entry name" value="FAD/NAD-binding_dom"/>
</dbReference>
<gene>
    <name evidence="6" type="ORF">ACFO3F_13530</name>
</gene>
<reference evidence="7" key="1">
    <citation type="journal article" date="2019" name="Int. J. Syst. Evol. Microbiol.">
        <title>The Global Catalogue of Microorganisms (GCM) 10K type strain sequencing project: providing services to taxonomists for standard genome sequencing and annotation.</title>
        <authorList>
            <consortium name="The Broad Institute Genomics Platform"/>
            <consortium name="The Broad Institute Genome Sequencing Center for Infectious Disease"/>
            <person name="Wu L."/>
            <person name="Ma J."/>
        </authorList>
    </citation>
    <scope>NUCLEOTIDE SEQUENCE [LARGE SCALE GENOMIC DNA]</scope>
    <source>
        <strain evidence="7">JCM 3369</strain>
    </source>
</reference>
<evidence type="ECO:0000256" key="1">
    <source>
        <dbReference type="ARBA" id="ARBA00022630"/>
    </source>
</evidence>
<evidence type="ECO:0000313" key="7">
    <source>
        <dbReference type="Proteomes" id="UP001595955"/>
    </source>
</evidence>
<organism evidence="6 7">
    <name type="scientific">Georgenia faecalis</name>
    <dbReference type="NCBI Taxonomy" id="2483799"/>
    <lineage>
        <taxon>Bacteria</taxon>
        <taxon>Bacillati</taxon>
        <taxon>Actinomycetota</taxon>
        <taxon>Actinomycetes</taxon>
        <taxon>Micrococcales</taxon>
        <taxon>Bogoriellaceae</taxon>
        <taxon>Georgenia</taxon>
    </lineage>
</organism>
<dbReference type="Pfam" id="PF07992">
    <property type="entry name" value="Pyr_redox_2"/>
    <property type="match status" value="1"/>
</dbReference>
<dbReference type="Proteomes" id="UP001595955">
    <property type="component" value="Unassembled WGS sequence"/>
</dbReference>
<evidence type="ECO:0000256" key="4">
    <source>
        <dbReference type="SAM" id="MobiDB-lite"/>
    </source>
</evidence>
<feature type="compositionally biased region" description="Low complexity" evidence="4">
    <location>
        <begin position="12"/>
        <end position="28"/>
    </location>
</feature>
<keyword evidence="7" id="KW-1185">Reference proteome</keyword>